<sequence>MLWRCERNLLYITRRRQILKTIPFKSIHYISSPQVCSKTTQEPLKLFSRESFDDPHQDFPNKSKPIILCPHIVYSALLNCPSDLIALSFFIWCAKQRDYFHNAQSFDYMTSVVTRLTGRCKTVRGIVSELERVGCVTKAQTFLLLLRIYWRGGMNEMVFETFEELGHFGYTPNTFARNIVMDVLFKIGRADIGIKVLKENQSPNFLSFNIALCNLCKLNDMVNVKHVIRIMLRKGFYPNVETFEMVLNCFCKMGRITEAYQVLGLIITLGISLSVNAWSVLIDGFCRFRRLDMAVYFLEKMVETGCSPNVVTYTSLIKGFMEAKMVSSAFSILDIVESNGHAPDLVFYNVLIDCLSKIGRYEDALDVFAGLSKQKLVPDSYTFCSLLSTLSLSRRFSLLPKLVCGLQVEADLVVYNALLSYFCKAGFSNQALELYDSMLDRGFTPDNYSFVGLLSGLCGARRIDEAVNVYQGIIMSYPTIDAYVHTVIIDRLVRVGKCHSAVKLFRRAILEKYPLDVVSYTVAIHGFLKGRRIAEASTLYSQMKDVGLSPNSFTYNIMLSGFCKEKDIKMVEQLLQEIIEARVELNYNTFVRVTKFIFKFHPSSLALNQLSEMWNLGLIPEEAMHVPLFDEFVSCVRVDEQNYSLLKGDVEDNQLLNSSSSDDFSDVAASIG</sequence>
<dbReference type="EMBL" id="CM051398">
    <property type="protein sequence ID" value="KAJ4718880.1"/>
    <property type="molecule type" value="Genomic_DNA"/>
</dbReference>
<dbReference type="Proteomes" id="UP001164539">
    <property type="component" value="Chromosome 5"/>
</dbReference>
<reference evidence="1 2" key="1">
    <citation type="journal article" date="2023" name="Science">
        <title>Complex scaffold remodeling in plant triterpene biosynthesis.</title>
        <authorList>
            <person name="De La Pena R."/>
            <person name="Hodgson H."/>
            <person name="Liu J.C."/>
            <person name="Stephenson M.J."/>
            <person name="Martin A.C."/>
            <person name="Owen C."/>
            <person name="Harkess A."/>
            <person name="Leebens-Mack J."/>
            <person name="Jimenez L.E."/>
            <person name="Osbourn A."/>
            <person name="Sattely E.S."/>
        </authorList>
    </citation>
    <scope>NUCLEOTIDE SEQUENCE [LARGE SCALE GENOMIC DNA]</scope>
    <source>
        <strain evidence="2">cv. JPN11</strain>
        <tissue evidence="1">Leaf</tissue>
    </source>
</reference>
<evidence type="ECO:0000313" key="1">
    <source>
        <dbReference type="EMBL" id="KAJ4718880.1"/>
    </source>
</evidence>
<proteinExistence type="predicted"/>
<gene>
    <name evidence="1" type="ORF">OWV82_010512</name>
</gene>
<name>A0ACC1Y5U4_MELAZ</name>
<accession>A0ACC1Y5U4</accession>
<organism evidence="1 2">
    <name type="scientific">Melia azedarach</name>
    <name type="common">Chinaberry tree</name>
    <dbReference type="NCBI Taxonomy" id="155640"/>
    <lineage>
        <taxon>Eukaryota</taxon>
        <taxon>Viridiplantae</taxon>
        <taxon>Streptophyta</taxon>
        <taxon>Embryophyta</taxon>
        <taxon>Tracheophyta</taxon>
        <taxon>Spermatophyta</taxon>
        <taxon>Magnoliopsida</taxon>
        <taxon>eudicotyledons</taxon>
        <taxon>Gunneridae</taxon>
        <taxon>Pentapetalae</taxon>
        <taxon>rosids</taxon>
        <taxon>malvids</taxon>
        <taxon>Sapindales</taxon>
        <taxon>Meliaceae</taxon>
        <taxon>Melia</taxon>
    </lineage>
</organism>
<keyword evidence="2" id="KW-1185">Reference proteome</keyword>
<comment type="caution">
    <text evidence="1">The sequence shown here is derived from an EMBL/GenBank/DDBJ whole genome shotgun (WGS) entry which is preliminary data.</text>
</comment>
<evidence type="ECO:0000313" key="2">
    <source>
        <dbReference type="Proteomes" id="UP001164539"/>
    </source>
</evidence>
<protein>
    <submittedName>
        <fullName evidence="1">Pentatricopeptide repeat</fullName>
    </submittedName>
</protein>